<gene>
    <name evidence="2" type="ORF">QBC33DRAFT_557508</name>
</gene>
<dbReference type="AlphaFoldDB" id="A0AAJ0C6T2"/>
<name>A0AAJ0C6T2_9PEZI</name>
<proteinExistence type="predicted"/>
<dbReference type="Proteomes" id="UP001244011">
    <property type="component" value="Unassembled WGS sequence"/>
</dbReference>
<evidence type="ECO:0000313" key="3">
    <source>
        <dbReference type="Proteomes" id="UP001244011"/>
    </source>
</evidence>
<protein>
    <submittedName>
        <fullName evidence="2">Uncharacterized protein</fullName>
    </submittedName>
</protein>
<feature type="region of interest" description="Disordered" evidence="1">
    <location>
        <begin position="1"/>
        <end position="50"/>
    </location>
</feature>
<organism evidence="2 3">
    <name type="scientific">Phialemonium atrogriseum</name>
    <dbReference type="NCBI Taxonomy" id="1093897"/>
    <lineage>
        <taxon>Eukaryota</taxon>
        <taxon>Fungi</taxon>
        <taxon>Dikarya</taxon>
        <taxon>Ascomycota</taxon>
        <taxon>Pezizomycotina</taxon>
        <taxon>Sordariomycetes</taxon>
        <taxon>Sordariomycetidae</taxon>
        <taxon>Cephalothecales</taxon>
        <taxon>Cephalothecaceae</taxon>
        <taxon>Phialemonium</taxon>
    </lineage>
</organism>
<dbReference type="RefSeq" id="XP_060284939.1">
    <property type="nucleotide sequence ID" value="XM_060429808.1"/>
</dbReference>
<dbReference type="GeneID" id="85312995"/>
<evidence type="ECO:0000313" key="2">
    <source>
        <dbReference type="EMBL" id="KAK1768726.1"/>
    </source>
</evidence>
<dbReference type="EMBL" id="MU839004">
    <property type="protein sequence ID" value="KAK1768726.1"/>
    <property type="molecule type" value="Genomic_DNA"/>
</dbReference>
<accession>A0AAJ0C6T2</accession>
<reference evidence="2" key="1">
    <citation type="submission" date="2023-06" db="EMBL/GenBank/DDBJ databases">
        <title>Genome-scale phylogeny and comparative genomics of the fungal order Sordariales.</title>
        <authorList>
            <consortium name="Lawrence Berkeley National Laboratory"/>
            <person name="Hensen N."/>
            <person name="Bonometti L."/>
            <person name="Westerberg I."/>
            <person name="Brannstrom I.O."/>
            <person name="Guillou S."/>
            <person name="Cros-Aarteil S."/>
            <person name="Calhoun S."/>
            <person name="Haridas S."/>
            <person name="Kuo A."/>
            <person name="Mondo S."/>
            <person name="Pangilinan J."/>
            <person name="Riley R."/>
            <person name="Labutti K."/>
            <person name="Andreopoulos B."/>
            <person name="Lipzen A."/>
            <person name="Chen C."/>
            <person name="Yanf M."/>
            <person name="Daum C."/>
            <person name="Ng V."/>
            <person name="Clum A."/>
            <person name="Steindorff A."/>
            <person name="Ohm R."/>
            <person name="Martin F."/>
            <person name="Silar P."/>
            <person name="Natvig D."/>
            <person name="Lalanne C."/>
            <person name="Gautier V."/>
            <person name="Ament-Velasquez S.L."/>
            <person name="Kruys A."/>
            <person name="Hutchinson M.I."/>
            <person name="Powell A.J."/>
            <person name="Barry K."/>
            <person name="Miller A.N."/>
            <person name="Grigoriev I.V."/>
            <person name="Debuchy R."/>
            <person name="Gladieux P."/>
            <person name="Thoren M.H."/>
            <person name="Johannesson H."/>
        </authorList>
    </citation>
    <scope>NUCLEOTIDE SEQUENCE</scope>
    <source>
        <strain evidence="2">8032-3</strain>
    </source>
</reference>
<keyword evidence="3" id="KW-1185">Reference proteome</keyword>
<evidence type="ECO:0000256" key="1">
    <source>
        <dbReference type="SAM" id="MobiDB-lite"/>
    </source>
</evidence>
<comment type="caution">
    <text evidence="2">The sequence shown here is derived from an EMBL/GenBank/DDBJ whole genome shotgun (WGS) entry which is preliminary data.</text>
</comment>
<sequence>MPMTSSPVSDDNAENDSDHSSYDSSAISVDGDSDGDSEDSDFAPDELGIYTGPETDAVLAQSHAHWHNALRAAQSARPGQFPDNAFDLKGLLLCVPALPDSIRAT</sequence>
<feature type="compositionally biased region" description="Acidic residues" evidence="1">
    <location>
        <begin position="31"/>
        <end position="44"/>
    </location>
</feature>